<evidence type="ECO:0000256" key="1">
    <source>
        <dbReference type="SAM" id="MobiDB-lite"/>
    </source>
</evidence>
<evidence type="ECO:0000313" key="5">
    <source>
        <dbReference type="EMBL" id="KAK6184828.1"/>
    </source>
</evidence>
<dbReference type="InterPro" id="IPR053880">
    <property type="entry name" value="GPR180-like_N"/>
</dbReference>
<keyword evidence="2" id="KW-1133">Transmembrane helix</keyword>
<keyword evidence="2" id="KW-0472">Membrane</keyword>
<organism evidence="5 6">
    <name type="scientific">Patella caerulea</name>
    <name type="common">Rayed Mediterranean limpet</name>
    <dbReference type="NCBI Taxonomy" id="87958"/>
    <lineage>
        <taxon>Eukaryota</taxon>
        <taxon>Metazoa</taxon>
        <taxon>Spiralia</taxon>
        <taxon>Lophotrochozoa</taxon>
        <taxon>Mollusca</taxon>
        <taxon>Gastropoda</taxon>
        <taxon>Patellogastropoda</taxon>
        <taxon>Patelloidea</taxon>
        <taxon>Patellidae</taxon>
        <taxon>Patella</taxon>
    </lineage>
</organism>
<evidence type="ECO:0000256" key="2">
    <source>
        <dbReference type="SAM" id="Phobius"/>
    </source>
</evidence>
<comment type="caution">
    <text evidence="5">The sequence shown here is derived from an EMBL/GenBank/DDBJ whole genome shotgun (WGS) entry which is preliminary data.</text>
</comment>
<proteinExistence type="predicted"/>
<keyword evidence="6" id="KW-1185">Reference proteome</keyword>
<dbReference type="EMBL" id="JAZGQO010000006">
    <property type="protein sequence ID" value="KAK6184828.1"/>
    <property type="molecule type" value="Genomic_DNA"/>
</dbReference>
<protein>
    <recommendedName>
        <fullName evidence="4">GPR180-like N-terminal domain-containing protein</fullName>
    </recommendedName>
</protein>
<feature type="domain" description="GPR180-like N-terminal" evidence="4">
    <location>
        <begin position="29"/>
        <end position="157"/>
    </location>
</feature>
<feature type="chain" id="PRO_5042866856" description="GPR180-like N-terminal domain-containing protein" evidence="3">
    <location>
        <begin position="23"/>
        <end position="387"/>
    </location>
</feature>
<feature type="transmembrane region" description="Helical" evidence="2">
    <location>
        <begin position="187"/>
        <end position="214"/>
    </location>
</feature>
<feature type="compositionally biased region" description="Basic residues" evidence="1">
    <location>
        <begin position="336"/>
        <end position="357"/>
    </location>
</feature>
<name>A0AAN8PUN5_PATCE</name>
<dbReference type="AlphaFoldDB" id="A0AAN8PUN5"/>
<dbReference type="Proteomes" id="UP001347796">
    <property type="component" value="Unassembled WGS sequence"/>
</dbReference>
<feature type="signal peptide" evidence="3">
    <location>
        <begin position="1"/>
        <end position="22"/>
    </location>
</feature>
<evidence type="ECO:0000313" key="6">
    <source>
        <dbReference type="Proteomes" id="UP001347796"/>
    </source>
</evidence>
<reference evidence="5 6" key="1">
    <citation type="submission" date="2024-01" db="EMBL/GenBank/DDBJ databases">
        <title>The genome of the rayed Mediterranean limpet Patella caerulea (Linnaeus, 1758).</title>
        <authorList>
            <person name="Anh-Thu Weber A."/>
            <person name="Halstead-Nussloch G."/>
        </authorList>
    </citation>
    <scope>NUCLEOTIDE SEQUENCE [LARGE SCALE GENOMIC DNA]</scope>
    <source>
        <strain evidence="5">AATW-2023a</strain>
        <tissue evidence="5">Whole specimen</tissue>
    </source>
</reference>
<accession>A0AAN8PUN5</accession>
<evidence type="ECO:0000256" key="3">
    <source>
        <dbReference type="SAM" id="SignalP"/>
    </source>
</evidence>
<keyword evidence="3" id="KW-0732">Signal</keyword>
<evidence type="ECO:0000259" key="4">
    <source>
        <dbReference type="Pfam" id="PF21892"/>
    </source>
</evidence>
<dbReference type="Pfam" id="PF21892">
    <property type="entry name" value="TMEM145_N"/>
    <property type="match status" value="1"/>
</dbReference>
<feature type="region of interest" description="Disordered" evidence="1">
    <location>
        <begin position="336"/>
        <end position="359"/>
    </location>
</feature>
<gene>
    <name evidence="5" type="ORF">SNE40_007202</name>
</gene>
<sequence length="387" mass="44384">MDIVIRLTLFLCCVLSGNFVMAEEPVCTVKGRVYTELKWYGYLVQKPFHRDWAKIQYQITYPVKECCTNLLIYYDDQIRQLKEDMTCKEREKILPADNNQIIPLYKNNRTVGCNIWNETGEPYYVCLGERIFRSSGPRTWYFALSRCDSMQPLNLNYVFNVSGFYGDCEQDPLGKAVIPPLPAPDQFMYVSLGLGIVAGVALIAAAVFFALWFLGRRRSKSKGSSVTSSQATMTQDDVFYVNPSLSDQGQTDYSQTSSENYYEVIPERRSYESINTNNLAAMQGQSHAHALALAHHNRHLTSVKDFRPFHHQQMSLCVDDYPPPPYQPPRMLHGMPKHHTLHHPPHHHPHHGHHPHLHPQQYTIHRDRAMLANTSSQPLPTHTETSA</sequence>
<keyword evidence="2" id="KW-0812">Transmembrane</keyword>